<dbReference type="GO" id="GO:0005886">
    <property type="term" value="C:plasma membrane"/>
    <property type="evidence" value="ECO:0007669"/>
    <property type="project" value="UniProtKB-SubCell"/>
</dbReference>
<protein>
    <submittedName>
        <fullName evidence="8">Peptidase</fullName>
    </submittedName>
</protein>
<feature type="transmembrane region" description="Helical" evidence="6">
    <location>
        <begin position="100"/>
        <end position="121"/>
    </location>
</feature>
<keyword evidence="9" id="KW-1185">Reference proteome</keyword>
<dbReference type="Proteomes" id="UP000285023">
    <property type="component" value="Unassembled WGS sequence"/>
</dbReference>
<dbReference type="InterPro" id="IPR052218">
    <property type="entry name" value="Preflagellin_Peptidase"/>
</dbReference>
<evidence type="ECO:0000313" key="9">
    <source>
        <dbReference type="Proteomes" id="UP000285023"/>
    </source>
</evidence>
<dbReference type="PANTHER" id="PTHR36506:SF1">
    <property type="entry name" value="PREFLAGELLIN PEPTIDASE"/>
    <property type="match status" value="1"/>
</dbReference>
<evidence type="ECO:0000256" key="5">
    <source>
        <dbReference type="ARBA" id="ARBA00023136"/>
    </source>
</evidence>
<keyword evidence="4 6" id="KW-1133">Transmembrane helix</keyword>
<dbReference type="AlphaFoldDB" id="A0A418PZB8"/>
<keyword evidence="5 6" id="KW-0472">Membrane</keyword>
<dbReference type="InterPro" id="IPR000045">
    <property type="entry name" value="Prepilin_IV_endopep_pep"/>
</dbReference>
<dbReference type="Pfam" id="PF01478">
    <property type="entry name" value="Peptidase_A24"/>
    <property type="match status" value="1"/>
</dbReference>
<gene>
    <name evidence="8" type="ORF">D3M59_09725</name>
</gene>
<name>A0A418PZB8_9SPHN</name>
<dbReference type="EMBL" id="QXTF01000003">
    <property type="protein sequence ID" value="RIX27460.1"/>
    <property type="molecule type" value="Genomic_DNA"/>
</dbReference>
<sequence length="156" mass="16688">MNAEFTLALLAVLALLLVWIAVVDVRTYTISNGVNVAIALMAPLYWWSAGVPVWPEGAIRIGAGIVVFLLFAVAFYLNAMGGGDVKLAGALALWFPVPETVKFIVITSLAGGVLTLIVVGLHKARKKEGRPEVPYGVAIAFGGLWLLAQRFLNHFA</sequence>
<dbReference type="GO" id="GO:0004190">
    <property type="term" value="F:aspartic-type endopeptidase activity"/>
    <property type="evidence" value="ECO:0007669"/>
    <property type="project" value="InterPro"/>
</dbReference>
<dbReference type="PANTHER" id="PTHR36506">
    <property type="entry name" value="PREFLAGELLIN PEPTIDASE"/>
    <property type="match status" value="1"/>
</dbReference>
<proteinExistence type="predicted"/>
<evidence type="ECO:0000256" key="2">
    <source>
        <dbReference type="ARBA" id="ARBA00022475"/>
    </source>
</evidence>
<evidence type="ECO:0000256" key="6">
    <source>
        <dbReference type="SAM" id="Phobius"/>
    </source>
</evidence>
<evidence type="ECO:0000256" key="1">
    <source>
        <dbReference type="ARBA" id="ARBA00004651"/>
    </source>
</evidence>
<organism evidence="8 9">
    <name type="scientific">Sphingomonas edaphi</name>
    <dbReference type="NCBI Taxonomy" id="2315689"/>
    <lineage>
        <taxon>Bacteria</taxon>
        <taxon>Pseudomonadati</taxon>
        <taxon>Pseudomonadota</taxon>
        <taxon>Alphaproteobacteria</taxon>
        <taxon>Sphingomonadales</taxon>
        <taxon>Sphingomonadaceae</taxon>
        <taxon>Sphingomonas</taxon>
    </lineage>
</organism>
<reference evidence="8 9" key="1">
    <citation type="submission" date="2018-09" db="EMBL/GenBank/DDBJ databases">
        <title>Sphingomonas sp. DAC4.</title>
        <authorList>
            <person name="Seo T."/>
        </authorList>
    </citation>
    <scope>NUCLEOTIDE SEQUENCE [LARGE SCALE GENOMIC DNA]</scope>
    <source>
        <strain evidence="8 9">DAC4</strain>
    </source>
</reference>
<comment type="caution">
    <text evidence="8">The sequence shown here is derived from an EMBL/GenBank/DDBJ whole genome shotgun (WGS) entry which is preliminary data.</text>
</comment>
<accession>A0A418PZB8</accession>
<feature type="domain" description="Prepilin type IV endopeptidase peptidase" evidence="7">
    <location>
        <begin position="12"/>
        <end position="116"/>
    </location>
</feature>
<keyword evidence="3 6" id="KW-0812">Transmembrane</keyword>
<dbReference type="Gene3D" id="1.20.120.1220">
    <property type="match status" value="1"/>
</dbReference>
<dbReference type="OrthoDB" id="5329005at2"/>
<evidence type="ECO:0000313" key="8">
    <source>
        <dbReference type="EMBL" id="RIX27460.1"/>
    </source>
</evidence>
<comment type="subcellular location">
    <subcellularLocation>
        <location evidence="1">Cell membrane</location>
        <topology evidence="1">Multi-pass membrane protein</topology>
    </subcellularLocation>
</comment>
<evidence type="ECO:0000259" key="7">
    <source>
        <dbReference type="Pfam" id="PF01478"/>
    </source>
</evidence>
<evidence type="ECO:0000256" key="3">
    <source>
        <dbReference type="ARBA" id="ARBA00022692"/>
    </source>
</evidence>
<feature type="transmembrane region" description="Helical" evidence="6">
    <location>
        <begin position="59"/>
        <end position="80"/>
    </location>
</feature>
<feature type="transmembrane region" description="Helical" evidence="6">
    <location>
        <begin position="133"/>
        <end position="152"/>
    </location>
</feature>
<feature type="transmembrane region" description="Helical" evidence="6">
    <location>
        <begin position="30"/>
        <end position="47"/>
    </location>
</feature>
<keyword evidence="2" id="KW-1003">Cell membrane</keyword>
<evidence type="ECO:0000256" key="4">
    <source>
        <dbReference type="ARBA" id="ARBA00022989"/>
    </source>
</evidence>